<comment type="caution">
    <text evidence="7">The sequence shown here is derived from an EMBL/GenBank/DDBJ whole genome shotgun (WGS) entry which is preliminary data.</text>
</comment>
<dbReference type="Gene3D" id="1.10.287.950">
    <property type="entry name" value="Methyl-accepting chemotaxis protein"/>
    <property type="match status" value="1"/>
</dbReference>
<dbReference type="Pfam" id="PF00015">
    <property type="entry name" value="MCPsignal"/>
    <property type="match status" value="1"/>
</dbReference>
<keyword evidence="5" id="KW-1133">Transmembrane helix</keyword>
<evidence type="ECO:0000256" key="1">
    <source>
        <dbReference type="ARBA" id="ARBA00004370"/>
    </source>
</evidence>
<comment type="subcellular location">
    <subcellularLocation>
        <location evidence="1">Membrane</location>
    </subcellularLocation>
</comment>
<dbReference type="SUPFAM" id="SSF58104">
    <property type="entry name" value="Methyl-accepting chemotaxis protein (MCP) signaling domain"/>
    <property type="match status" value="1"/>
</dbReference>
<feature type="transmembrane region" description="Helical" evidence="5">
    <location>
        <begin position="20"/>
        <end position="41"/>
    </location>
</feature>
<organism evidence="7 8">
    <name type="scientific">Paraglaciecola algarum</name>
    <dbReference type="NCBI Taxonomy" id="3050085"/>
    <lineage>
        <taxon>Bacteria</taxon>
        <taxon>Pseudomonadati</taxon>
        <taxon>Pseudomonadota</taxon>
        <taxon>Gammaproteobacteria</taxon>
        <taxon>Alteromonadales</taxon>
        <taxon>Alteromonadaceae</taxon>
        <taxon>Paraglaciecola</taxon>
    </lineage>
</organism>
<keyword evidence="5" id="KW-0812">Transmembrane</keyword>
<feature type="coiled-coil region" evidence="4">
    <location>
        <begin position="185"/>
        <end position="216"/>
    </location>
</feature>
<gene>
    <name evidence="7" type="ORF">L0668_09370</name>
</gene>
<dbReference type="EMBL" id="JAKGAS010000004">
    <property type="protein sequence ID" value="MCF2948314.1"/>
    <property type="molecule type" value="Genomic_DNA"/>
</dbReference>
<dbReference type="Proteomes" id="UP001521137">
    <property type="component" value="Unassembled WGS sequence"/>
</dbReference>
<evidence type="ECO:0000256" key="5">
    <source>
        <dbReference type="SAM" id="Phobius"/>
    </source>
</evidence>
<proteinExistence type="predicted"/>
<accession>A0ABS9D5W8</accession>
<protein>
    <submittedName>
        <fullName evidence="7">Methyl-accepting chemotaxis protein</fullName>
    </submittedName>
</protein>
<reference evidence="7 8" key="1">
    <citation type="submission" date="2022-01" db="EMBL/GenBank/DDBJ databases">
        <title>Paraglaciecola sp. G1-23.</title>
        <authorList>
            <person name="Jin M.S."/>
            <person name="Han D.M."/>
            <person name="Kim H.M."/>
            <person name="Jeon C.O."/>
        </authorList>
    </citation>
    <scope>NUCLEOTIDE SEQUENCE [LARGE SCALE GENOMIC DNA]</scope>
    <source>
        <strain evidence="7 8">G1-23</strain>
    </source>
</reference>
<dbReference type="InterPro" id="IPR004089">
    <property type="entry name" value="MCPsignal_dom"/>
</dbReference>
<dbReference type="PANTHER" id="PTHR32089:SF112">
    <property type="entry name" value="LYSOZYME-LIKE PROTEIN-RELATED"/>
    <property type="match status" value="1"/>
</dbReference>
<dbReference type="PANTHER" id="PTHR32089">
    <property type="entry name" value="METHYL-ACCEPTING CHEMOTAXIS PROTEIN MCPB"/>
    <property type="match status" value="1"/>
</dbReference>
<feature type="domain" description="Methyl-accepting transducer" evidence="6">
    <location>
        <begin position="121"/>
        <end position="357"/>
    </location>
</feature>
<evidence type="ECO:0000256" key="4">
    <source>
        <dbReference type="SAM" id="Coils"/>
    </source>
</evidence>
<evidence type="ECO:0000313" key="8">
    <source>
        <dbReference type="Proteomes" id="UP001521137"/>
    </source>
</evidence>
<keyword evidence="8" id="KW-1185">Reference proteome</keyword>
<dbReference type="PROSITE" id="PS50111">
    <property type="entry name" value="CHEMOTAXIS_TRANSDUC_2"/>
    <property type="match status" value="1"/>
</dbReference>
<keyword evidence="5" id="KW-0472">Membrane</keyword>
<sequence>MTKLITFPIRILINQLGLRIGLTILWALCLISIICLISNQFISSEALKASIALLVIWVLFALNLCLKQELEQSEQLVSSADKITKSKHDNSSNSLFFNELNRKLAHLLKEQNRDKIKLTEQLSEIRYSSEQVTESALAVSQNVEKQSESTHLSAAAIEEMSYSLNEVVEKINTVKEAATHTSQHASSGSEQLSKLIEEVKRVKQEATDTLSAIQDLNSNTEEVLTLTGSIEKIAEQTNLLALNASIEAARAGEMGRGFAVVADEVRNLAGVSKSTATNIISSIENVRSKSANVNLSMSKVVELSQNCEQQAQGAGDILKDIFTESDHVQQQIEIVSTNTEQQSVATREISKHLTEVVEVAEENAEISKQTTQLADHLKNVTSTKKDVI</sequence>
<name>A0ABS9D5W8_9ALTE</name>
<dbReference type="RefSeq" id="WP_235312020.1">
    <property type="nucleotide sequence ID" value="NZ_JAKGAS010000004.1"/>
</dbReference>
<evidence type="ECO:0000256" key="2">
    <source>
        <dbReference type="ARBA" id="ARBA00023224"/>
    </source>
</evidence>
<keyword evidence="2 3" id="KW-0807">Transducer</keyword>
<evidence type="ECO:0000259" key="6">
    <source>
        <dbReference type="PROSITE" id="PS50111"/>
    </source>
</evidence>
<keyword evidence="4" id="KW-0175">Coiled coil</keyword>
<evidence type="ECO:0000256" key="3">
    <source>
        <dbReference type="PROSITE-ProRule" id="PRU00284"/>
    </source>
</evidence>
<evidence type="ECO:0000313" key="7">
    <source>
        <dbReference type="EMBL" id="MCF2948314.1"/>
    </source>
</evidence>
<dbReference type="SMART" id="SM00283">
    <property type="entry name" value="MA"/>
    <property type="match status" value="1"/>
</dbReference>